<sequence length="162" mass="16968">MKSIALAILPFLLGIVKAYSGDMTYYETGKPPSTYPPSSTQHAYTYNPGLGSCGQTSQDSDPIVALSVQMMNNPPNPNNNPLCGTQITITNPATGNTAHATIVDTCEGCAYEDIDVSPSVFEEVDPNGLADGRIVVNWEGSAVGGKTGLGKRSRIGASIDVE</sequence>
<evidence type="ECO:0000313" key="4">
    <source>
        <dbReference type="EMBL" id="CAF9930837.1"/>
    </source>
</evidence>
<gene>
    <name evidence="4" type="ORF">IMSHALPRED_008291</name>
</gene>
<evidence type="ECO:0000259" key="3">
    <source>
        <dbReference type="Pfam" id="PF00967"/>
    </source>
</evidence>
<comment type="caution">
    <text evidence="4">The sequence shown here is derived from an EMBL/GenBank/DDBJ whole genome shotgun (WGS) entry which is preliminary data.</text>
</comment>
<keyword evidence="5" id="KW-1185">Reference proteome</keyword>
<dbReference type="Gene3D" id="2.40.40.10">
    <property type="entry name" value="RlpA-like domain"/>
    <property type="match status" value="1"/>
</dbReference>
<evidence type="ECO:0000256" key="1">
    <source>
        <dbReference type="ARBA" id="ARBA00022729"/>
    </source>
</evidence>
<dbReference type="Proteomes" id="UP000664534">
    <property type="component" value="Unassembled WGS sequence"/>
</dbReference>
<feature type="chain" id="PRO_5033987844" description="Barwin domain-containing protein" evidence="2">
    <location>
        <begin position="19"/>
        <end position="162"/>
    </location>
</feature>
<dbReference type="SUPFAM" id="SSF50685">
    <property type="entry name" value="Barwin-like endoglucanases"/>
    <property type="match status" value="1"/>
</dbReference>
<dbReference type="PANTHER" id="PTHR31836:SF28">
    <property type="entry name" value="SRCR DOMAIN-CONTAINING PROTEIN-RELATED"/>
    <property type="match status" value="1"/>
</dbReference>
<dbReference type="InterPro" id="IPR051477">
    <property type="entry name" value="Expansin_CellWall"/>
</dbReference>
<dbReference type="GO" id="GO:0050832">
    <property type="term" value="P:defense response to fungus"/>
    <property type="evidence" value="ECO:0007669"/>
    <property type="project" value="InterPro"/>
</dbReference>
<accession>A0A8H3FTK0</accession>
<dbReference type="PANTHER" id="PTHR31836">
    <property type="match status" value="1"/>
</dbReference>
<evidence type="ECO:0000256" key="2">
    <source>
        <dbReference type="SAM" id="SignalP"/>
    </source>
</evidence>
<protein>
    <recommendedName>
        <fullName evidence="3">Barwin domain-containing protein</fullName>
    </recommendedName>
</protein>
<name>A0A8H3FTK0_9LECA</name>
<dbReference type="OrthoDB" id="623670at2759"/>
<dbReference type="CDD" id="cd22191">
    <property type="entry name" value="DPBB_RlpA_EXP_N-like"/>
    <property type="match status" value="1"/>
</dbReference>
<evidence type="ECO:0000313" key="5">
    <source>
        <dbReference type="Proteomes" id="UP000664534"/>
    </source>
</evidence>
<reference evidence="4" key="1">
    <citation type="submission" date="2021-03" db="EMBL/GenBank/DDBJ databases">
        <authorList>
            <person name="Tagirdzhanova G."/>
        </authorList>
    </citation>
    <scope>NUCLEOTIDE SEQUENCE</scope>
</reference>
<feature type="domain" description="Barwin" evidence="3">
    <location>
        <begin position="74"/>
        <end position="138"/>
    </location>
</feature>
<dbReference type="GO" id="GO:0042742">
    <property type="term" value="P:defense response to bacterium"/>
    <property type="evidence" value="ECO:0007669"/>
    <property type="project" value="InterPro"/>
</dbReference>
<dbReference type="AlphaFoldDB" id="A0A8H3FTK0"/>
<dbReference type="Pfam" id="PF00967">
    <property type="entry name" value="Barwin"/>
    <property type="match status" value="1"/>
</dbReference>
<dbReference type="InterPro" id="IPR036908">
    <property type="entry name" value="RlpA-like_sf"/>
</dbReference>
<feature type="signal peptide" evidence="2">
    <location>
        <begin position="1"/>
        <end position="18"/>
    </location>
</feature>
<keyword evidence="1 2" id="KW-0732">Signal</keyword>
<proteinExistence type="predicted"/>
<organism evidence="4 5">
    <name type="scientific">Imshaugia aleurites</name>
    <dbReference type="NCBI Taxonomy" id="172621"/>
    <lineage>
        <taxon>Eukaryota</taxon>
        <taxon>Fungi</taxon>
        <taxon>Dikarya</taxon>
        <taxon>Ascomycota</taxon>
        <taxon>Pezizomycotina</taxon>
        <taxon>Lecanoromycetes</taxon>
        <taxon>OSLEUM clade</taxon>
        <taxon>Lecanoromycetidae</taxon>
        <taxon>Lecanorales</taxon>
        <taxon>Lecanorineae</taxon>
        <taxon>Parmeliaceae</taxon>
        <taxon>Imshaugia</taxon>
    </lineage>
</organism>
<dbReference type="InterPro" id="IPR001153">
    <property type="entry name" value="Barwin_dom"/>
</dbReference>
<dbReference type="EMBL" id="CAJPDT010000059">
    <property type="protein sequence ID" value="CAF9930837.1"/>
    <property type="molecule type" value="Genomic_DNA"/>
</dbReference>